<proteinExistence type="predicted"/>
<feature type="coiled-coil region" evidence="1">
    <location>
        <begin position="195"/>
        <end position="226"/>
    </location>
</feature>
<feature type="non-terminal residue" evidence="3">
    <location>
        <position position="1"/>
    </location>
</feature>
<evidence type="ECO:0000313" key="3">
    <source>
        <dbReference type="EMBL" id="MBN3279403.1"/>
    </source>
</evidence>
<evidence type="ECO:0000313" key="4">
    <source>
        <dbReference type="Proteomes" id="UP001166093"/>
    </source>
</evidence>
<feature type="region of interest" description="Disordered" evidence="2">
    <location>
        <begin position="1"/>
        <end position="88"/>
    </location>
</feature>
<feature type="compositionally biased region" description="Polar residues" evidence="2">
    <location>
        <begin position="102"/>
        <end position="115"/>
    </location>
</feature>
<name>A0ABS2XZH7_POLSP</name>
<evidence type="ECO:0000256" key="1">
    <source>
        <dbReference type="SAM" id="Coils"/>
    </source>
</evidence>
<dbReference type="EMBL" id="JAAWVQ010089066">
    <property type="protein sequence ID" value="MBN3279403.1"/>
    <property type="molecule type" value="Genomic_DNA"/>
</dbReference>
<sequence length="303" mass="33525">MKLLQQQQQGPAGSSMWSSMPKQGKTLLELQQETERQLQKQRGALQRSGHGGLGLSGGNVSSMAGQWGSDQGAMWGAGGGHEGKNSSMGMWDEALKSQASGLRNLGLKTSRSSPSLRRKTEEEEKLLKMLQGMRSQDGFTTWSEQMLHALNSNASTSNLDVSSIVSYLKEVESPYEVHDFIRSYLGDTLEAKEFAKQFLERRAKQKANHQRQQQQLSKEVAGLTMNFPLQDAMRGLNPSSLQAVFQSSHCSFKQAVYESDPSSKMKKQQHLGLHSDPSILGEEPPARDRGPRETPIALLHRVS</sequence>
<dbReference type="Proteomes" id="UP001166093">
    <property type="component" value="Unassembled WGS sequence"/>
</dbReference>
<feature type="region of interest" description="Disordered" evidence="2">
    <location>
        <begin position="261"/>
        <end position="303"/>
    </location>
</feature>
<evidence type="ECO:0000256" key="2">
    <source>
        <dbReference type="SAM" id="MobiDB-lite"/>
    </source>
</evidence>
<organism evidence="3 4">
    <name type="scientific">Polyodon spathula</name>
    <name type="common">North American paddlefish</name>
    <name type="synonym">Squalus spathula</name>
    <dbReference type="NCBI Taxonomy" id="7913"/>
    <lineage>
        <taxon>Eukaryota</taxon>
        <taxon>Metazoa</taxon>
        <taxon>Chordata</taxon>
        <taxon>Craniata</taxon>
        <taxon>Vertebrata</taxon>
        <taxon>Euteleostomi</taxon>
        <taxon>Actinopterygii</taxon>
        <taxon>Chondrostei</taxon>
        <taxon>Acipenseriformes</taxon>
        <taxon>Polyodontidae</taxon>
        <taxon>Polyodon</taxon>
    </lineage>
</organism>
<feature type="non-terminal residue" evidence="3">
    <location>
        <position position="303"/>
    </location>
</feature>
<accession>A0ABS2XZH7</accession>
<keyword evidence="1" id="KW-0175">Coiled coil</keyword>
<keyword evidence="4" id="KW-1185">Reference proteome</keyword>
<dbReference type="PANTHER" id="PTHR14445">
    <property type="entry name" value="GRB10 INTERACTING GYF PROTEIN"/>
    <property type="match status" value="1"/>
</dbReference>
<dbReference type="InterPro" id="IPR051640">
    <property type="entry name" value="GRB10-interact_GYF"/>
</dbReference>
<feature type="compositionally biased region" description="Polar residues" evidence="2">
    <location>
        <begin position="1"/>
        <end position="21"/>
    </location>
</feature>
<reference evidence="3" key="1">
    <citation type="journal article" date="2021" name="Cell">
        <title>Tracing the genetic footprints of vertebrate landing in non-teleost ray-finned fishes.</title>
        <authorList>
            <person name="Bi X."/>
            <person name="Wang K."/>
            <person name="Yang L."/>
            <person name="Pan H."/>
            <person name="Jiang H."/>
            <person name="Wei Q."/>
            <person name="Fang M."/>
            <person name="Yu H."/>
            <person name="Zhu C."/>
            <person name="Cai Y."/>
            <person name="He Y."/>
            <person name="Gan X."/>
            <person name="Zeng H."/>
            <person name="Yu D."/>
            <person name="Zhu Y."/>
            <person name="Jiang H."/>
            <person name="Qiu Q."/>
            <person name="Yang H."/>
            <person name="Zhang Y.E."/>
            <person name="Wang W."/>
            <person name="Zhu M."/>
            <person name="He S."/>
            <person name="Zhang G."/>
        </authorList>
    </citation>
    <scope>NUCLEOTIDE SEQUENCE</scope>
    <source>
        <strain evidence="3">Pddl_001</strain>
    </source>
</reference>
<comment type="caution">
    <text evidence="3">The sequence shown here is derived from an EMBL/GenBank/DDBJ whole genome shotgun (WGS) entry which is preliminary data.</text>
</comment>
<protein>
    <submittedName>
        <fullName evidence="3">GGYF2 protein</fullName>
    </submittedName>
</protein>
<dbReference type="PANTHER" id="PTHR14445:SF37">
    <property type="entry name" value="GRB10-INTERACTING GYF PROTEIN 1"/>
    <property type="match status" value="1"/>
</dbReference>
<gene>
    <name evidence="3" type="primary">Gigyf2</name>
    <name evidence="3" type="ORF">GTO93_0002344</name>
</gene>
<feature type="region of interest" description="Disordered" evidence="2">
    <location>
        <begin position="102"/>
        <end position="121"/>
    </location>
</feature>